<feature type="signal peptide" evidence="1">
    <location>
        <begin position="1"/>
        <end position="20"/>
    </location>
</feature>
<evidence type="ECO:0008006" key="4">
    <source>
        <dbReference type="Google" id="ProtNLM"/>
    </source>
</evidence>
<dbReference type="InParanoid" id="J0D6R7"/>
<gene>
    <name evidence="2" type="ORF">AURDEDRAFT_131098</name>
</gene>
<evidence type="ECO:0000256" key="1">
    <source>
        <dbReference type="SAM" id="SignalP"/>
    </source>
</evidence>
<feature type="chain" id="PRO_5003732827" description="Ricin B lectin domain-containing protein" evidence="1">
    <location>
        <begin position="21"/>
        <end position="202"/>
    </location>
</feature>
<evidence type="ECO:0000313" key="3">
    <source>
        <dbReference type="Proteomes" id="UP000006514"/>
    </source>
</evidence>
<protein>
    <recommendedName>
        <fullName evidence="4">Ricin B lectin domain-containing protein</fullName>
    </recommendedName>
</protein>
<keyword evidence="3" id="KW-1185">Reference proteome</keyword>
<organism evidence="2 3">
    <name type="scientific">Auricularia subglabra (strain TFB-10046 / SS5)</name>
    <name type="common">White-rot fungus</name>
    <name type="synonym">Auricularia delicata (strain TFB10046)</name>
    <dbReference type="NCBI Taxonomy" id="717982"/>
    <lineage>
        <taxon>Eukaryota</taxon>
        <taxon>Fungi</taxon>
        <taxon>Dikarya</taxon>
        <taxon>Basidiomycota</taxon>
        <taxon>Agaricomycotina</taxon>
        <taxon>Agaricomycetes</taxon>
        <taxon>Auriculariales</taxon>
        <taxon>Auriculariaceae</taxon>
        <taxon>Auricularia</taxon>
    </lineage>
</organism>
<reference evidence="3" key="1">
    <citation type="journal article" date="2012" name="Science">
        <title>The Paleozoic origin of enzymatic lignin decomposition reconstructed from 31 fungal genomes.</title>
        <authorList>
            <person name="Floudas D."/>
            <person name="Binder M."/>
            <person name="Riley R."/>
            <person name="Barry K."/>
            <person name="Blanchette R.A."/>
            <person name="Henrissat B."/>
            <person name="Martinez A.T."/>
            <person name="Otillar R."/>
            <person name="Spatafora J.W."/>
            <person name="Yadav J.S."/>
            <person name="Aerts A."/>
            <person name="Benoit I."/>
            <person name="Boyd A."/>
            <person name="Carlson A."/>
            <person name="Copeland A."/>
            <person name="Coutinho P.M."/>
            <person name="de Vries R.P."/>
            <person name="Ferreira P."/>
            <person name="Findley K."/>
            <person name="Foster B."/>
            <person name="Gaskell J."/>
            <person name="Glotzer D."/>
            <person name="Gorecki P."/>
            <person name="Heitman J."/>
            <person name="Hesse C."/>
            <person name="Hori C."/>
            <person name="Igarashi K."/>
            <person name="Jurgens J.A."/>
            <person name="Kallen N."/>
            <person name="Kersten P."/>
            <person name="Kohler A."/>
            <person name="Kuees U."/>
            <person name="Kumar T.K.A."/>
            <person name="Kuo A."/>
            <person name="LaButti K."/>
            <person name="Larrondo L.F."/>
            <person name="Lindquist E."/>
            <person name="Ling A."/>
            <person name="Lombard V."/>
            <person name="Lucas S."/>
            <person name="Lundell T."/>
            <person name="Martin R."/>
            <person name="McLaughlin D.J."/>
            <person name="Morgenstern I."/>
            <person name="Morin E."/>
            <person name="Murat C."/>
            <person name="Nagy L.G."/>
            <person name="Nolan M."/>
            <person name="Ohm R.A."/>
            <person name="Patyshakuliyeva A."/>
            <person name="Rokas A."/>
            <person name="Ruiz-Duenas F.J."/>
            <person name="Sabat G."/>
            <person name="Salamov A."/>
            <person name="Samejima M."/>
            <person name="Schmutz J."/>
            <person name="Slot J.C."/>
            <person name="St John F."/>
            <person name="Stenlid J."/>
            <person name="Sun H."/>
            <person name="Sun S."/>
            <person name="Syed K."/>
            <person name="Tsang A."/>
            <person name="Wiebenga A."/>
            <person name="Young D."/>
            <person name="Pisabarro A."/>
            <person name="Eastwood D.C."/>
            <person name="Martin F."/>
            <person name="Cullen D."/>
            <person name="Grigoriev I.V."/>
            <person name="Hibbett D.S."/>
        </authorList>
    </citation>
    <scope>NUCLEOTIDE SEQUENCE [LARGE SCALE GENOMIC DNA]</scope>
    <source>
        <strain evidence="3">TFB10046</strain>
    </source>
</reference>
<dbReference type="KEGG" id="adl:AURDEDRAFT_131098"/>
<dbReference type="OrthoDB" id="3145071at2759"/>
<proteinExistence type="predicted"/>
<accession>J0D6R7</accession>
<keyword evidence="1" id="KW-0732">Signal</keyword>
<evidence type="ECO:0000313" key="2">
    <source>
        <dbReference type="EMBL" id="EJD34564.1"/>
    </source>
</evidence>
<dbReference type="EMBL" id="JH687936">
    <property type="protein sequence ID" value="EJD34564.1"/>
    <property type="molecule type" value="Genomic_DNA"/>
</dbReference>
<dbReference type="Proteomes" id="UP000006514">
    <property type="component" value="Unassembled WGS sequence"/>
</dbReference>
<name>J0D6R7_AURST</name>
<dbReference type="AlphaFoldDB" id="J0D6R7"/>
<sequence length="202" mass="21285">MFSLASLLALYALAVPMASAAALATRASISDCVTKFAGVLSAPLTKNSKTTSKSFTLSSKNQVAYLGDGKSPLVVQYQQCASLNSGLPTDTAAAGRLFVPAEGKCISITNQSKSSAPYYTTLSKCGTEYSQRFGVFFNDNNSIYWDLQTGESDEEGTILQGGCGVLGYKAKSDGTPIITHTNEQITLECNSNAAFRIVTTVA</sequence>